<dbReference type="PANTHER" id="PTHR47129">
    <property type="entry name" value="QUINONE OXIDOREDUCTASE 2"/>
    <property type="match status" value="1"/>
</dbReference>
<evidence type="ECO:0000259" key="1">
    <source>
        <dbReference type="Pfam" id="PF05368"/>
    </source>
</evidence>
<dbReference type="InterPro" id="IPR036291">
    <property type="entry name" value="NAD(P)-bd_dom_sf"/>
</dbReference>
<dbReference type="Pfam" id="PF05368">
    <property type="entry name" value="NmrA"/>
    <property type="match status" value="1"/>
</dbReference>
<gene>
    <name evidence="2" type="ORF">SAMN05421639_102569</name>
</gene>
<dbReference type="RefSeq" id="WP_076506319.1">
    <property type="nucleotide sequence ID" value="NZ_FTNY01000002.1"/>
</dbReference>
<dbReference type="SUPFAM" id="SSF51735">
    <property type="entry name" value="NAD(P)-binding Rossmann-fold domains"/>
    <property type="match status" value="1"/>
</dbReference>
<dbReference type="Gene3D" id="3.40.50.720">
    <property type="entry name" value="NAD(P)-binding Rossmann-like Domain"/>
    <property type="match status" value="1"/>
</dbReference>
<proteinExistence type="predicted"/>
<feature type="domain" description="NmrA-like" evidence="1">
    <location>
        <begin position="10"/>
        <end position="236"/>
    </location>
</feature>
<evidence type="ECO:0000313" key="3">
    <source>
        <dbReference type="Proteomes" id="UP000186373"/>
    </source>
</evidence>
<dbReference type="InterPro" id="IPR052718">
    <property type="entry name" value="NmrA-type_oxidoreductase"/>
</dbReference>
<dbReference type="InterPro" id="IPR008030">
    <property type="entry name" value="NmrA-like"/>
</dbReference>
<dbReference type="EMBL" id="FTNY01000002">
    <property type="protein sequence ID" value="SIS33263.1"/>
    <property type="molecule type" value="Genomic_DNA"/>
</dbReference>
<dbReference type="Proteomes" id="UP000186373">
    <property type="component" value="Unassembled WGS sequence"/>
</dbReference>
<dbReference type="Gene3D" id="3.90.25.10">
    <property type="entry name" value="UDP-galactose 4-epimerase, domain 1"/>
    <property type="match status" value="1"/>
</dbReference>
<organism evidence="2 3">
    <name type="scientific">Chryseobacterium shigense</name>
    <dbReference type="NCBI Taxonomy" id="297244"/>
    <lineage>
        <taxon>Bacteria</taxon>
        <taxon>Pseudomonadati</taxon>
        <taxon>Bacteroidota</taxon>
        <taxon>Flavobacteriia</taxon>
        <taxon>Flavobacteriales</taxon>
        <taxon>Weeksellaceae</taxon>
        <taxon>Chryseobacterium group</taxon>
        <taxon>Chryseobacterium</taxon>
    </lineage>
</organism>
<dbReference type="PANTHER" id="PTHR47129:SF1">
    <property type="entry name" value="NMRA-LIKE DOMAIN-CONTAINING PROTEIN"/>
    <property type="match status" value="1"/>
</dbReference>
<sequence length="243" mass="27227">MTIIYLVSLSLVNAFQDIDKLLFISGNDIVNRLTQHRNVVDAAKQAGVKHIIYTSYERKNETESSPLFKSVGESHLKTEEYLKMSGINYTILKNNLYLDLIPFFIGEDVIETGSIYFPAQSGNAAFALRSEMAEVAANIIISTSHENKIYDLSNAEAYNFDDVAKSLSDITGKNIVYTSPSPQEYQQILSNIGIPQEFIELFSTFAKAQAQGELDITSKDLERLLGTRPTALQEYLKSVYTIK</sequence>
<keyword evidence="3" id="KW-1185">Reference proteome</keyword>
<evidence type="ECO:0000313" key="2">
    <source>
        <dbReference type="EMBL" id="SIS33263.1"/>
    </source>
</evidence>
<protein>
    <submittedName>
        <fullName evidence="2">NAD(P)H dehydrogenase (Quinone)</fullName>
    </submittedName>
</protein>
<reference evidence="3" key="1">
    <citation type="submission" date="2017-01" db="EMBL/GenBank/DDBJ databases">
        <authorList>
            <person name="Varghese N."/>
            <person name="Submissions S."/>
        </authorList>
    </citation>
    <scope>NUCLEOTIDE SEQUENCE [LARGE SCALE GENOMIC DNA]</scope>
    <source>
        <strain evidence="3">DSM 17126</strain>
    </source>
</reference>
<dbReference type="AlphaFoldDB" id="A0A1N7I8A0"/>
<dbReference type="CDD" id="cd05269">
    <property type="entry name" value="TMR_SDR_a"/>
    <property type="match status" value="1"/>
</dbReference>
<accession>A0A1N7I8A0</accession>
<name>A0A1N7I8A0_9FLAO</name>